<name>A0A7J6IK28_COLFN</name>
<proteinExistence type="predicted"/>
<dbReference type="Proteomes" id="UP000011096">
    <property type="component" value="Unassembled WGS sequence"/>
</dbReference>
<evidence type="ECO:0000259" key="1">
    <source>
        <dbReference type="Pfam" id="PF06985"/>
    </source>
</evidence>
<evidence type="ECO:0000313" key="3">
    <source>
        <dbReference type="Proteomes" id="UP000011096"/>
    </source>
</evidence>
<sequence>MFDIYDRASQCVCYVGEHSDETDTALDFVKPMDQLKIEMNEKGQYDIGKEGNKTGPDIYLARCAALYKFMCRPYFRRVWVVQEVAISSDPAVVFDNRKAVAFGFLDAAAYNLQAMISFNPVLRTQMMRADPQLYQFGLSYDELIFIRKTFYFRHLIAG</sequence>
<dbReference type="AlphaFoldDB" id="A0A7J6IK28"/>
<reference evidence="2 3" key="1">
    <citation type="submission" date="2012-08" db="EMBL/GenBank/DDBJ databases">
        <authorList>
            <person name="Gan P.H.P."/>
            <person name="Ikeda K."/>
            <person name="Irieda H."/>
            <person name="Narusaka M."/>
            <person name="O'Connell R.J."/>
            <person name="Narusaka Y."/>
            <person name="Takano Y."/>
            <person name="Kubo Y."/>
            <person name="Shirasu K."/>
        </authorList>
    </citation>
    <scope>NUCLEOTIDE SEQUENCE [LARGE SCALE GENOMIC DNA]</scope>
    <source>
        <strain evidence="2 3">Nara gc5</strain>
    </source>
</reference>
<dbReference type="OrthoDB" id="2157530at2759"/>
<dbReference type="PANTHER" id="PTHR24148">
    <property type="entry name" value="ANKYRIN REPEAT DOMAIN-CONTAINING PROTEIN 39 HOMOLOG-RELATED"/>
    <property type="match status" value="1"/>
</dbReference>
<dbReference type="InterPro" id="IPR010730">
    <property type="entry name" value="HET"/>
</dbReference>
<organism evidence="2 3">
    <name type="scientific">Colletotrichum fructicola (strain Nara gc5)</name>
    <name type="common">Anthracnose fungus</name>
    <name type="synonym">Colletotrichum gloeosporioides (strain Nara gc5)</name>
    <dbReference type="NCBI Taxonomy" id="1213859"/>
    <lineage>
        <taxon>Eukaryota</taxon>
        <taxon>Fungi</taxon>
        <taxon>Dikarya</taxon>
        <taxon>Ascomycota</taxon>
        <taxon>Pezizomycotina</taxon>
        <taxon>Sordariomycetes</taxon>
        <taxon>Hypocreomycetidae</taxon>
        <taxon>Glomerellales</taxon>
        <taxon>Glomerellaceae</taxon>
        <taxon>Colletotrichum</taxon>
        <taxon>Colletotrichum gloeosporioides species complex</taxon>
    </lineage>
</organism>
<reference evidence="2 3" key="2">
    <citation type="submission" date="2020-04" db="EMBL/GenBank/DDBJ databases">
        <title>Genome sequencing and assembly of multiple isolates from the Colletotrichum gloeosporioides species complex.</title>
        <authorList>
            <person name="Gan P."/>
            <person name="Shirasu K."/>
        </authorList>
    </citation>
    <scope>NUCLEOTIDE SEQUENCE [LARGE SCALE GENOMIC DNA]</scope>
    <source>
        <strain evidence="2 3">Nara gc5</strain>
    </source>
</reference>
<dbReference type="PANTHER" id="PTHR24148:SF64">
    <property type="entry name" value="HETEROKARYON INCOMPATIBILITY DOMAIN-CONTAINING PROTEIN"/>
    <property type="match status" value="1"/>
</dbReference>
<dbReference type="InParanoid" id="A0A7J6IK28"/>
<dbReference type="InterPro" id="IPR052895">
    <property type="entry name" value="HetReg/Transcr_Mod"/>
</dbReference>
<dbReference type="Pfam" id="PF06985">
    <property type="entry name" value="HET"/>
    <property type="match status" value="1"/>
</dbReference>
<comment type="caution">
    <text evidence="2">The sequence shown here is derived from an EMBL/GenBank/DDBJ whole genome shotgun (WGS) entry which is preliminary data.</text>
</comment>
<keyword evidence="3" id="KW-1185">Reference proteome</keyword>
<protein>
    <recommendedName>
        <fullName evidence="1">Heterokaryon incompatibility domain-containing protein</fullName>
    </recommendedName>
</protein>
<gene>
    <name evidence="2" type="ORF">CGGC5_v015086</name>
</gene>
<dbReference type="EMBL" id="ANPB02000009">
    <property type="protein sequence ID" value="KAF4476911.1"/>
    <property type="molecule type" value="Genomic_DNA"/>
</dbReference>
<dbReference type="GeneID" id="43611290"/>
<dbReference type="RefSeq" id="XP_031876423.1">
    <property type="nucleotide sequence ID" value="XM_032027161.1"/>
</dbReference>
<feature type="domain" description="Heterokaryon incompatibility" evidence="1">
    <location>
        <begin position="1"/>
        <end position="83"/>
    </location>
</feature>
<evidence type="ECO:0000313" key="2">
    <source>
        <dbReference type="EMBL" id="KAF4476911.1"/>
    </source>
</evidence>
<accession>A0A7J6IK28</accession>